<dbReference type="InterPro" id="IPR038770">
    <property type="entry name" value="Na+/solute_symporter_sf"/>
</dbReference>
<evidence type="ECO:0000256" key="3">
    <source>
        <dbReference type="ARBA" id="ARBA00022448"/>
    </source>
</evidence>
<feature type="transmembrane region" description="Helical" evidence="7">
    <location>
        <begin position="286"/>
        <end position="305"/>
    </location>
</feature>
<sequence length="580" mass="61244">MLLELLAAGESPITPFFGVLSLVLVMAVVVALLLTRFRQSVLVGYFLVGVLIANSGLLELVGAKPDDPAIGMLAELGVILLMFTLGIEFSLGEMKHLWRMSLFGGGLQVLTTGLLAGGAAHLFGLGGAEAAVIGVAVALSSTAVAMKSFQELGQPNNPGARAALGVALFQDILVILFILVLPALYSGGEGGLVGGVLVAIIKGIVFLGAVLLFGKFVNEPLLHRVARTRSRELFTLAVVSLCAVVALAGEAFNLSLSLGAFAAGLVVSESIYSHRILSDILPFKDLFLTIFFVSVGLLIDVGALLENWLWVLLGTITVLVVKGAIVLGAVRAIRLPLRPALLAAASLSSMGEFSLVLLSQASQFRALDPVFSQILLGCTAVSMGLVPSLMRASGPFGRWLETRGLARGGAAPTGHELGLATDGLGDHAVICGYGPVGRAVNDALRRSGVETVILELNADTVRELKRQKQRVLFADASHPEALDLAGIEHARMVAFTFPAVEFTLAALPLVRERNPEILVFARAKFPSEVSQLRAQDVQVIHDERESGGAMIRAAMGVYQRAEIENQEVREILERASDSGI</sequence>
<feature type="transmembrane region" description="Helical" evidence="7">
    <location>
        <begin position="41"/>
        <end position="63"/>
    </location>
</feature>
<feature type="transmembrane region" description="Helical" evidence="7">
    <location>
        <begin position="233"/>
        <end position="249"/>
    </location>
</feature>
<comment type="caution">
    <text evidence="9">The sequence shown here is derived from an EMBL/GenBank/DDBJ whole genome shotgun (WGS) entry which is preliminary data.</text>
</comment>
<evidence type="ECO:0000313" key="9">
    <source>
        <dbReference type="EMBL" id="MBK1828570.1"/>
    </source>
</evidence>
<dbReference type="PROSITE" id="PS51201">
    <property type="entry name" value="RCK_N"/>
    <property type="match status" value="1"/>
</dbReference>
<evidence type="ECO:0000256" key="1">
    <source>
        <dbReference type="ARBA" id="ARBA00004141"/>
    </source>
</evidence>
<dbReference type="GO" id="GO:0006813">
    <property type="term" value="P:potassium ion transport"/>
    <property type="evidence" value="ECO:0007669"/>
    <property type="project" value="InterPro"/>
</dbReference>
<evidence type="ECO:0000256" key="7">
    <source>
        <dbReference type="SAM" id="Phobius"/>
    </source>
</evidence>
<organism evidence="9 10">
    <name type="scientific">Haloferula rosea</name>
    <dbReference type="NCBI Taxonomy" id="490093"/>
    <lineage>
        <taxon>Bacteria</taxon>
        <taxon>Pseudomonadati</taxon>
        <taxon>Verrucomicrobiota</taxon>
        <taxon>Verrucomicrobiia</taxon>
        <taxon>Verrucomicrobiales</taxon>
        <taxon>Verrucomicrobiaceae</taxon>
        <taxon>Haloferula</taxon>
    </lineage>
</organism>
<comment type="subcellular location">
    <subcellularLocation>
        <location evidence="1">Membrane</location>
        <topology evidence="1">Multi-pass membrane protein</topology>
    </subcellularLocation>
</comment>
<accession>A0A934RHT4</accession>
<dbReference type="InterPro" id="IPR003148">
    <property type="entry name" value="RCK_N"/>
</dbReference>
<dbReference type="InterPro" id="IPR036291">
    <property type="entry name" value="NAD(P)-bd_dom_sf"/>
</dbReference>
<dbReference type="GO" id="GO:0015297">
    <property type="term" value="F:antiporter activity"/>
    <property type="evidence" value="ECO:0007669"/>
    <property type="project" value="InterPro"/>
</dbReference>
<dbReference type="GO" id="GO:0016020">
    <property type="term" value="C:membrane"/>
    <property type="evidence" value="ECO:0007669"/>
    <property type="project" value="UniProtKB-SubCell"/>
</dbReference>
<dbReference type="PANTHER" id="PTHR42751">
    <property type="entry name" value="SODIUM/HYDROGEN EXCHANGER FAMILY/TRKA DOMAIN PROTEIN"/>
    <property type="match status" value="1"/>
</dbReference>
<evidence type="ECO:0000256" key="5">
    <source>
        <dbReference type="ARBA" id="ARBA00022989"/>
    </source>
</evidence>
<dbReference type="Gene3D" id="3.40.50.720">
    <property type="entry name" value="NAD(P)-binding Rossmann-like Domain"/>
    <property type="match status" value="1"/>
</dbReference>
<comment type="similarity">
    <text evidence="2">Belongs to the monovalent cation:proton antiporter 2 (CPA2) transporter (TC 2.A.37) family.</text>
</comment>
<feature type="transmembrane region" description="Helical" evidence="7">
    <location>
        <begin position="130"/>
        <end position="150"/>
    </location>
</feature>
<dbReference type="Proteomes" id="UP000658278">
    <property type="component" value="Unassembled WGS sequence"/>
</dbReference>
<feature type="transmembrane region" description="Helical" evidence="7">
    <location>
        <begin position="162"/>
        <end position="185"/>
    </location>
</feature>
<evidence type="ECO:0000256" key="4">
    <source>
        <dbReference type="ARBA" id="ARBA00022692"/>
    </source>
</evidence>
<keyword evidence="6 7" id="KW-0472">Membrane</keyword>
<evidence type="ECO:0000259" key="8">
    <source>
        <dbReference type="PROSITE" id="PS51201"/>
    </source>
</evidence>
<keyword evidence="10" id="KW-1185">Reference proteome</keyword>
<dbReference type="EMBL" id="JAENII010000014">
    <property type="protein sequence ID" value="MBK1828570.1"/>
    <property type="molecule type" value="Genomic_DNA"/>
</dbReference>
<keyword evidence="3" id="KW-0813">Transport</keyword>
<name>A0A934RHT4_9BACT</name>
<feature type="transmembrane region" description="Helical" evidence="7">
    <location>
        <begin position="12"/>
        <end position="34"/>
    </location>
</feature>
<proteinExistence type="inferred from homology"/>
<dbReference type="Pfam" id="PF00999">
    <property type="entry name" value="Na_H_Exchanger"/>
    <property type="match status" value="1"/>
</dbReference>
<feature type="transmembrane region" description="Helical" evidence="7">
    <location>
        <begin position="311"/>
        <end position="333"/>
    </location>
</feature>
<dbReference type="AlphaFoldDB" id="A0A934RHT4"/>
<dbReference type="Pfam" id="PF02254">
    <property type="entry name" value="TrkA_N"/>
    <property type="match status" value="1"/>
</dbReference>
<keyword evidence="4 7" id="KW-0812">Transmembrane</keyword>
<feature type="domain" description="RCK N-terminal" evidence="8">
    <location>
        <begin position="425"/>
        <end position="541"/>
    </location>
</feature>
<dbReference type="GO" id="GO:1902600">
    <property type="term" value="P:proton transmembrane transport"/>
    <property type="evidence" value="ECO:0007669"/>
    <property type="project" value="InterPro"/>
</dbReference>
<dbReference type="RefSeq" id="WP_200282278.1">
    <property type="nucleotide sequence ID" value="NZ_JAENII010000014.1"/>
</dbReference>
<dbReference type="Gene3D" id="1.20.1530.20">
    <property type="match status" value="1"/>
</dbReference>
<feature type="transmembrane region" description="Helical" evidence="7">
    <location>
        <begin position="191"/>
        <end position="213"/>
    </location>
</feature>
<dbReference type="InterPro" id="IPR006153">
    <property type="entry name" value="Cation/H_exchanger_TM"/>
</dbReference>
<gene>
    <name evidence="9" type="ORF">JIN81_16175</name>
</gene>
<dbReference type="PANTHER" id="PTHR42751:SF3">
    <property type="entry name" value="SODIUM_GLUTAMATE SYMPORTER"/>
    <property type="match status" value="1"/>
</dbReference>
<reference evidence="9" key="1">
    <citation type="submission" date="2021-01" db="EMBL/GenBank/DDBJ databases">
        <title>Modified the classification status of verrucomicrobia.</title>
        <authorList>
            <person name="Feng X."/>
        </authorList>
    </citation>
    <scope>NUCLEOTIDE SEQUENCE</scope>
    <source>
        <strain evidence="9">KCTC 22201</strain>
    </source>
</reference>
<feature type="transmembrane region" description="Helical" evidence="7">
    <location>
        <begin position="103"/>
        <end position="124"/>
    </location>
</feature>
<protein>
    <submittedName>
        <fullName evidence="9">Cation:proton antiporter</fullName>
    </submittedName>
</protein>
<feature type="transmembrane region" description="Helical" evidence="7">
    <location>
        <begin position="69"/>
        <end position="91"/>
    </location>
</feature>
<evidence type="ECO:0000256" key="2">
    <source>
        <dbReference type="ARBA" id="ARBA00005551"/>
    </source>
</evidence>
<evidence type="ECO:0000256" key="6">
    <source>
        <dbReference type="ARBA" id="ARBA00023136"/>
    </source>
</evidence>
<keyword evidence="5 7" id="KW-1133">Transmembrane helix</keyword>
<dbReference type="SUPFAM" id="SSF51735">
    <property type="entry name" value="NAD(P)-binding Rossmann-fold domains"/>
    <property type="match status" value="1"/>
</dbReference>
<evidence type="ECO:0000313" key="10">
    <source>
        <dbReference type="Proteomes" id="UP000658278"/>
    </source>
</evidence>